<dbReference type="Proteomes" id="UP000373269">
    <property type="component" value="Chromosome"/>
</dbReference>
<feature type="chain" id="PRO_5045972837" evidence="2">
    <location>
        <begin position="28"/>
        <end position="206"/>
    </location>
</feature>
<keyword evidence="1" id="KW-0472">Membrane</keyword>
<reference evidence="3 4" key="1">
    <citation type="submission" date="2019-11" db="EMBL/GenBank/DDBJ databases">
        <title>Whole Genome Sequencing and Comparative Genomic Analyses of Lysinibacillus pakistanensis LZH-9, a Halotolerant Strain with Excellent COD Removal Capability.</title>
        <authorList>
            <person name="Zhou H."/>
        </authorList>
    </citation>
    <scope>NUCLEOTIDE SEQUENCE [LARGE SCALE GENOMIC DNA]</scope>
    <source>
        <strain evidence="3 4">LZH-9</strain>
    </source>
</reference>
<keyword evidence="1" id="KW-0812">Transmembrane</keyword>
<evidence type="ECO:0000256" key="1">
    <source>
        <dbReference type="SAM" id="Phobius"/>
    </source>
</evidence>
<feature type="signal peptide" evidence="2">
    <location>
        <begin position="1"/>
        <end position="27"/>
    </location>
</feature>
<gene>
    <name evidence="3" type="ORF">GDS87_12685</name>
</gene>
<proteinExistence type="predicted"/>
<evidence type="ECO:0000313" key="4">
    <source>
        <dbReference type="Proteomes" id="UP000373269"/>
    </source>
</evidence>
<feature type="transmembrane region" description="Helical" evidence="1">
    <location>
        <begin position="157"/>
        <end position="176"/>
    </location>
</feature>
<dbReference type="RefSeq" id="WP_369592824.1">
    <property type="nucleotide sequence ID" value="NZ_CP045835.1"/>
</dbReference>
<sequence>MKYLTKKITSFLIVLAMAFSLSAPTSAMETSSFEKLSLTEEEIEKGIEQALQMKLAEIDNIEERKEMEIGIRENLENIDISNIPPDSISTMGFDLGDIWTPNLPDIHIKNKYVAGAIDTIISGILIASGVGTLAAALKKYGAEELKRIFTNTIKTKVIGKAAIALGISLPVIASYLNYVLDPAGAIAEYLDSKDAKPNNGYFDVVW</sequence>
<evidence type="ECO:0000313" key="3">
    <source>
        <dbReference type="EMBL" id="QGG51749.1"/>
    </source>
</evidence>
<keyword evidence="4" id="KW-1185">Reference proteome</keyword>
<feature type="transmembrane region" description="Helical" evidence="1">
    <location>
        <begin position="112"/>
        <end position="137"/>
    </location>
</feature>
<name>A0ABX6DFD6_9BACI</name>
<keyword evidence="2" id="KW-0732">Signal</keyword>
<protein>
    <submittedName>
        <fullName evidence="3">Uncharacterized protein</fullName>
    </submittedName>
</protein>
<accession>A0ABX6DFD6</accession>
<organism evidence="3 4">
    <name type="scientific">Lysinibacillus pakistanensis</name>
    <dbReference type="NCBI Taxonomy" id="759811"/>
    <lineage>
        <taxon>Bacteria</taxon>
        <taxon>Bacillati</taxon>
        <taxon>Bacillota</taxon>
        <taxon>Bacilli</taxon>
        <taxon>Bacillales</taxon>
        <taxon>Bacillaceae</taxon>
        <taxon>Lysinibacillus</taxon>
    </lineage>
</organism>
<evidence type="ECO:0000256" key="2">
    <source>
        <dbReference type="SAM" id="SignalP"/>
    </source>
</evidence>
<dbReference type="EMBL" id="CP045835">
    <property type="protein sequence ID" value="QGG51749.1"/>
    <property type="molecule type" value="Genomic_DNA"/>
</dbReference>
<keyword evidence="1" id="KW-1133">Transmembrane helix</keyword>